<proteinExistence type="predicted"/>
<feature type="non-terminal residue" evidence="1">
    <location>
        <position position="87"/>
    </location>
</feature>
<sequence length="87" mass="10088">MNLKRASYWEAYTAYTGGELKNKAPEIRSIKLSNCNNILPFEEINVEVEAEDPDGDPLTIDYDLRTLKDDIELCLLDEYWEEIMTPT</sequence>
<protein>
    <submittedName>
        <fullName evidence="1">Uncharacterized protein</fullName>
    </submittedName>
</protein>
<name>X1RPA2_9ZZZZ</name>
<dbReference type="EMBL" id="BARW01010961">
    <property type="protein sequence ID" value="GAI82562.1"/>
    <property type="molecule type" value="Genomic_DNA"/>
</dbReference>
<evidence type="ECO:0000313" key="1">
    <source>
        <dbReference type="EMBL" id="GAI82562.1"/>
    </source>
</evidence>
<gene>
    <name evidence="1" type="ORF">S12H4_21339</name>
</gene>
<reference evidence="1" key="1">
    <citation type="journal article" date="2014" name="Front. Microbiol.">
        <title>High frequency of phylogenetically diverse reductive dehalogenase-homologous genes in deep subseafloor sedimentary metagenomes.</title>
        <authorList>
            <person name="Kawai M."/>
            <person name="Futagami T."/>
            <person name="Toyoda A."/>
            <person name="Takaki Y."/>
            <person name="Nishi S."/>
            <person name="Hori S."/>
            <person name="Arai W."/>
            <person name="Tsubouchi T."/>
            <person name="Morono Y."/>
            <person name="Uchiyama I."/>
            <person name="Ito T."/>
            <person name="Fujiyama A."/>
            <person name="Inagaki F."/>
            <person name="Takami H."/>
        </authorList>
    </citation>
    <scope>NUCLEOTIDE SEQUENCE</scope>
    <source>
        <strain evidence="1">Expedition CK06-06</strain>
    </source>
</reference>
<organism evidence="1">
    <name type="scientific">marine sediment metagenome</name>
    <dbReference type="NCBI Taxonomy" id="412755"/>
    <lineage>
        <taxon>unclassified sequences</taxon>
        <taxon>metagenomes</taxon>
        <taxon>ecological metagenomes</taxon>
    </lineage>
</organism>
<dbReference type="AlphaFoldDB" id="X1RPA2"/>
<accession>X1RPA2</accession>
<comment type="caution">
    <text evidence="1">The sequence shown here is derived from an EMBL/GenBank/DDBJ whole genome shotgun (WGS) entry which is preliminary data.</text>
</comment>